<accession>A0A0R3SNR4</accession>
<organism evidence="3">
    <name type="scientific">Hymenolepis diminuta</name>
    <name type="common">Rat tapeworm</name>
    <dbReference type="NCBI Taxonomy" id="6216"/>
    <lineage>
        <taxon>Eukaryota</taxon>
        <taxon>Metazoa</taxon>
        <taxon>Spiralia</taxon>
        <taxon>Lophotrochozoa</taxon>
        <taxon>Platyhelminthes</taxon>
        <taxon>Cestoda</taxon>
        <taxon>Eucestoda</taxon>
        <taxon>Cyclophyllidea</taxon>
        <taxon>Hymenolepididae</taxon>
        <taxon>Hymenolepis</taxon>
    </lineage>
</organism>
<gene>
    <name evidence="1" type="ORF">HDID_LOCUS6577</name>
</gene>
<evidence type="ECO:0000313" key="3">
    <source>
        <dbReference type="WBParaSite" id="HDID_0000657901-mRNA-1"/>
    </source>
</evidence>
<dbReference type="Proteomes" id="UP000274504">
    <property type="component" value="Unassembled WGS sequence"/>
</dbReference>
<proteinExistence type="predicted"/>
<reference evidence="1 2" key="2">
    <citation type="submission" date="2018-11" db="EMBL/GenBank/DDBJ databases">
        <authorList>
            <consortium name="Pathogen Informatics"/>
        </authorList>
    </citation>
    <scope>NUCLEOTIDE SEQUENCE [LARGE SCALE GENOMIC DNA]</scope>
</reference>
<dbReference type="AlphaFoldDB" id="A0A0R3SNR4"/>
<protein>
    <submittedName>
        <fullName evidence="1 3">Uncharacterized protein</fullName>
    </submittedName>
</protein>
<dbReference type="WBParaSite" id="HDID_0000657901-mRNA-1">
    <property type="protein sequence ID" value="HDID_0000657901-mRNA-1"/>
    <property type="gene ID" value="HDID_0000657901"/>
</dbReference>
<name>A0A0R3SNR4_HYMDI</name>
<evidence type="ECO:0000313" key="1">
    <source>
        <dbReference type="EMBL" id="VDL58895.1"/>
    </source>
</evidence>
<evidence type="ECO:0000313" key="2">
    <source>
        <dbReference type="Proteomes" id="UP000274504"/>
    </source>
</evidence>
<dbReference type="EMBL" id="UYSG01006101">
    <property type="protein sequence ID" value="VDL58895.1"/>
    <property type="molecule type" value="Genomic_DNA"/>
</dbReference>
<reference evidence="3" key="1">
    <citation type="submission" date="2017-02" db="UniProtKB">
        <authorList>
            <consortium name="WormBaseParasite"/>
        </authorList>
    </citation>
    <scope>IDENTIFICATION</scope>
</reference>
<sequence length="91" mass="10791">MCVKRQNFNFIRRAIGLNAVWPGNEALSLITNPRLPANWELNRFIETSLRYALNCNKKNAMQFAFDLYYFSNNEVPEVRITSFILLYHLFK</sequence>